<protein>
    <submittedName>
        <fullName evidence="8">Transposase, IS605 OrfB family, central region</fullName>
    </submittedName>
</protein>
<comment type="similarity">
    <text evidence="2">In the N-terminal section; belongs to the transposase 2 family.</text>
</comment>
<dbReference type="Pfam" id="PF01385">
    <property type="entry name" value="OrfB_IS605"/>
    <property type="match status" value="1"/>
</dbReference>
<proteinExistence type="inferred from homology"/>
<dbReference type="GO" id="GO:0032196">
    <property type="term" value="P:transposition"/>
    <property type="evidence" value="ECO:0007669"/>
    <property type="project" value="UniProtKB-KW"/>
</dbReference>
<dbReference type="Pfam" id="PF07282">
    <property type="entry name" value="Cas12f1-like_TNB"/>
    <property type="match status" value="1"/>
</dbReference>
<evidence type="ECO:0000313" key="8">
    <source>
        <dbReference type="EMBL" id="AGK61415.1"/>
    </source>
</evidence>
<dbReference type="PANTHER" id="PTHR30405:SF11">
    <property type="entry name" value="RNA-GUIDED DNA ENDONUCLEASE RV2885C-RELATED"/>
    <property type="match status" value="1"/>
</dbReference>
<dbReference type="EMBL" id="CP005290">
    <property type="protein sequence ID" value="AGK61415.1"/>
    <property type="molecule type" value="Genomic_DNA"/>
</dbReference>
<dbReference type="GeneID" id="15393065"/>
<reference evidence="8 9" key="1">
    <citation type="journal article" date="2013" name="Genome Announc.">
        <title>Complete Genome Sequence of the Thermophilic and Facultatively Chemolithoautotrophic Sulfate Reducer Archaeoglobus sulfaticallidus Strain PM70-1T.</title>
        <authorList>
            <person name="Stokke R."/>
            <person name="Hocking W.P."/>
            <person name="Steinsbu B.O."/>
            <person name="Steen I.H."/>
        </authorList>
    </citation>
    <scope>NUCLEOTIDE SEQUENCE [LARGE SCALE GENOMIC DNA]</scope>
    <source>
        <strain evidence="8">PM70-1</strain>
    </source>
</reference>
<organism evidence="8 9">
    <name type="scientific">Archaeoglobus sulfaticallidus PM70-1</name>
    <dbReference type="NCBI Taxonomy" id="387631"/>
    <lineage>
        <taxon>Archaea</taxon>
        <taxon>Methanobacteriati</taxon>
        <taxon>Methanobacteriota</taxon>
        <taxon>Archaeoglobi</taxon>
        <taxon>Archaeoglobales</taxon>
        <taxon>Archaeoglobaceae</taxon>
        <taxon>Archaeoglobus</taxon>
    </lineage>
</organism>
<dbReference type="InterPro" id="IPR051399">
    <property type="entry name" value="RNA-guided_DNA_endo/Transpos"/>
</dbReference>
<evidence type="ECO:0000256" key="2">
    <source>
        <dbReference type="ARBA" id="ARBA00011044"/>
    </source>
</evidence>
<comment type="similarity">
    <text evidence="1">In the C-terminal section; belongs to the transposase 35 family.</text>
</comment>
<keyword evidence="3" id="KW-0815">Transposition</keyword>
<dbReference type="NCBIfam" id="TIGR01766">
    <property type="entry name" value="IS200/IS605 family accessory protein TnpB-like domain"/>
    <property type="match status" value="1"/>
</dbReference>
<keyword evidence="9" id="KW-1185">Reference proteome</keyword>
<evidence type="ECO:0000259" key="7">
    <source>
        <dbReference type="Pfam" id="PF07282"/>
    </source>
</evidence>
<evidence type="ECO:0000259" key="6">
    <source>
        <dbReference type="Pfam" id="PF01385"/>
    </source>
</evidence>
<dbReference type="HOGENOM" id="CLU_032903_3_2_2"/>
<name>N0BMB7_9EURY</name>
<dbReference type="STRING" id="387631.Asulf_01428"/>
<evidence type="ECO:0000256" key="1">
    <source>
        <dbReference type="ARBA" id="ARBA00008761"/>
    </source>
</evidence>
<evidence type="ECO:0000256" key="3">
    <source>
        <dbReference type="ARBA" id="ARBA00022578"/>
    </source>
</evidence>
<gene>
    <name evidence="8" type="ORF">Asulf_01428</name>
</gene>
<sequence>MEHTKTVVCKLETTEEEFNKLMDTVKAFRSACNYISEVAWNQRCFNPVALHHLTYYETREKFNLPANLAVRARDRVAKSYKNNRKKRHKFTALSMDLDKRLFTLLRNGEFRASISTVYGRVRPGLAIGEYQKELLKNPVRDAKLVCRRDDRHFYLHITVLVEAPEPSGSNPVGVDIGVNNLVAASNGFKVNGKPVESRRRHFRKLRSSLQKKGTSSAKRKLKQLSGRERRWVNTILHQISRAFVDTLSEGDYVVLEKLNGIRDRCNVRKEYRATFHNWAFRRLQEMIEYKCLERGVPVVYVEPKYSSQRCPRCGTIDKRNRKSQALFQCVSCGFQHNADYVASLNLSELARGGWAAVNQPNVGADDRLCETTYKPLPSSWRGS</sequence>
<dbReference type="eggNOG" id="arCOG00679">
    <property type="taxonomic scope" value="Archaea"/>
</dbReference>
<dbReference type="InterPro" id="IPR001959">
    <property type="entry name" value="Transposase"/>
</dbReference>
<dbReference type="GO" id="GO:0006310">
    <property type="term" value="P:DNA recombination"/>
    <property type="evidence" value="ECO:0007669"/>
    <property type="project" value="UniProtKB-KW"/>
</dbReference>
<feature type="domain" description="Probable transposase IS891/IS1136/IS1341" evidence="6">
    <location>
        <begin position="158"/>
        <end position="250"/>
    </location>
</feature>
<evidence type="ECO:0000256" key="4">
    <source>
        <dbReference type="ARBA" id="ARBA00023125"/>
    </source>
</evidence>
<dbReference type="KEGG" id="ast:Asulf_01428"/>
<dbReference type="RefSeq" id="WP_015591013.1">
    <property type="nucleotide sequence ID" value="NC_021169.1"/>
</dbReference>
<dbReference type="AlphaFoldDB" id="N0BMB7"/>
<dbReference type="GO" id="GO:0003677">
    <property type="term" value="F:DNA binding"/>
    <property type="evidence" value="ECO:0007669"/>
    <property type="project" value="UniProtKB-KW"/>
</dbReference>
<keyword evidence="5" id="KW-0233">DNA recombination</keyword>
<accession>N0BMB7</accession>
<dbReference type="OrthoDB" id="33505at2157"/>
<evidence type="ECO:0000313" key="9">
    <source>
        <dbReference type="Proteomes" id="UP000013307"/>
    </source>
</evidence>
<evidence type="ECO:0000256" key="5">
    <source>
        <dbReference type="ARBA" id="ARBA00023172"/>
    </source>
</evidence>
<dbReference type="InterPro" id="IPR010095">
    <property type="entry name" value="Cas12f1-like_TNB"/>
</dbReference>
<dbReference type="NCBIfam" id="NF040570">
    <property type="entry name" value="guided_TnpB"/>
    <property type="match status" value="1"/>
</dbReference>
<feature type="domain" description="Cas12f1-like TNB" evidence="7">
    <location>
        <begin position="280"/>
        <end position="346"/>
    </location>
</feature>
<dbReference type="PANTHER" id="PTHR30405">
    <property type="entry name" value="TRANSPOSASE"/>
    <property type="match status" value="1"/>
</dbReference>
<keyword evidence="4" id="KW-0238">DNA-binding</keyword>
<dbReference type="Proteomes" id="UP000013307">
    <property type="component" value="Chromosome"/>
</dbReference>